<gene>
    <name evidence="2" type="ORF">PVK06_032746</name>
</gene>
<evidence type="ECO:0000313" key="2">
    <source>
        <dbReference type="EMBL" id="KAK5805094.1"/>
    </source>
</evidence>
<accession>A0ABR0NUP4</accession>
<dbReference type="Proteomes" id="UP001358586">
    <property type="component" value="Chromosome 9"/>
</dbReference>
<feature type="compositionally biased region" description="Basic and acidic residues" evidence="1">
    <location>
        <begin position="239"/>
        <end position="252"/>
    </location>
</feature>
<proteinExistence type="predicted"/>
<name>A0ABR0NUP4_GOSAR</name>
<evidence type="ECO:0000256" key="1">
    <source>
        <dbReference type="SAM" id="MobiDB-lite"/>
    </source>
</evidence>
<protein>
    <submittedName>
        <fullName evidence="2">Uncharacterized protein</fullName>
    </submittedName>
</protein>
<feature type="compositionally biased region" description="Basic and acidic residues" evidence="1">
    <location>
        <begin position="217"/>
        <end position="232"/>
    </location>
</feature>
<organism evidence="2 3">
    <name type="scientific">Gossypium arboreum</name>
    <name type="common">Tree cotton</name>
    <name type="synonym">Gossypium nanking</name>
    <dbReference type="NCBI Taxonomy" id="29729"/>
    <lineage>
        <taxon>Eukaryota</taxon>
        <taxon>Viridiplantae</taxon>
        <taxon>Streptophyta</taxon>
        <taxon>Embryophyta</taxon>
        <taxon>Tracheophyta</taxon>
        <taxon>Spermatophyta</taxon>
        <taxon>Magnoliopsida</taxon>
        <taxon>eudicotyledons</taxon>
        <taxon>Gunneridae</taxon>
        <taxon>Pentapetalae</taxon>
        <taxon>rosids</taxon>
        <taxon>malvids</taxon>
        <taxon>Malvales</taxon>
        <taxon>Malvaceae</taxon>
        <taxon>Malvoideae</taxon>
        <taxon>Gossypium</taxon>
    </lineage>
</organism>
<sequence length="252" mass="28220">MGTVVARVANGATLDADLTHSFIAEVDPKSDSVITLDVTTSNKRFPRVDINSDPEEMNVMRVTSIAVHILKQPMERNKIQLIFSPFWLKVGPCPLECDKKYLMHAIGSTFGGVIRAEVKGDFCRIKVNLNIQKQLRRGDCSKTEEDYPFSITLKAESSIVGKESLLFGSLMKKSMQQCFYTGEEVANTAAVLSSGATSLTRQSKKEVLPKQDSMPPKMEKFQERSRDKDERNSLMISPKKGERAPRDNDEEI</sequence>
<reference evidence="2 3" key="1">
    <citation type="submission" date="2023-03" db="EMBL/GenBank/DDBJ databases">
        <title>WGS of Gossypium arboreum.</title>
        <authorList>
            <person name="Yu D."/>
        </authorList>
    </citation>
    <scope>NUCLEOTIDE SEQUENCE [LARGE SCALE GENOMIC DNA]</scope>
    <source>
        <tissue evidence="2">Leaf</tissue>
    </source>
</reference>
<comment type="caution">
    <text evidence="2">The sequence shown here is derived from an EMBL/GenBank/DDBJ whole genome shotgun (WGS) entry which is preliminary data.</text>
</comment>
<dbReference type="EMBL" id="JARKNE010000009">
    <property type="protein sequence ID" value="KAK5805094.1"/>
    <property type="molecule type" value="Genomic_DNA"/>
</dbReference>
<feature type="region of interest" description="Disordered" evidence="1">
    <location>
        <begin position="202"/>
        <end position="252"/>
    </location>
</feature>
<keyword evidence="3" id="KW-1185">Reference proteome</keyword>
<evidence type="ECO:0000313" key="3">
    <source>
        <dbReference type="Proteomes" id="UP001358586"/>
    </source>
</evidence>